<evidence type="ECO:0000256" key="9">
    <source>
        <dbReference type="RuleBase" id="RU000598"/>
    </source>
</evidence>
<dbReference type="PROSITE" id="PS00955">
    <property type="entry name" value="IGP_DEHYDRATASE_2"/>
    <property type="match status" value="1"/>
</dbReference>
<dbReference type="InterPro" id="IPR023198">
    <property type="entry name" value="PGP-like_dom2"/>
</dbReference>
<dbReference type="GO" id="GO:0000105">
    <property type="term" value="P:L-histidine biosynthetic process"/>
    <property type="evidence" value="ECO:0007669"/>
    <property type="project" value="UniProtKB-UniPathway"/>
</dbReference>
<sequence length="473" mass="50387">MREVQAVLFDMDGILADVAQSYRAAIVETAAFYQVTVTQDDIARQKAKGDANNDWVLTQRLLASHQVDVSLEEVTAKFEELYQGTSTSEGLWTKERLIVPTGLLAEIARRCPLGMAVVTGRPRKDCEKFLKTHGLVHFFRACVCMEDGPPKPDPFPVRQACAVLGVDPGDTLMVGDTVDDVRAALAAGSVPIAVLTPEEEARLTLIRTGGDTNGGHGIGSHLVAAGAKTVLRPGLAELLNWVPTMSSGADSMVVGAGKRRKASGGCGVPGPTRAATVSRKTKETAISASIDLDGDGNNVEVHSGIGFLDHMLTALGKHARFHLRLSCQGDLEVDDHHTAEDCALALGEAFDQALGVRKGIARFGSALCPLDEALARSVVDISSRPHAEVHLKLQREKVGQLSCEMITHVLQSFATAARLTLHVDVLRGANDHHKAESAFKATALALRQAVARDDSAFVPSTKGGFCRERAGGM</sequence>
<dbReference type="InterPro" id="IPR000807">
    <property type="entry name" value="ImidazoleglycerolP_deHydtase"/>
</dbReference>
<dbReference type="NCBIfam" id="TIGR01549">
    <property type="entry name" value="HAD-SF-IA-v1"/>
    <property type="match status" value="1"/>
</dbReference>
<dbReference type="InterPro" id="IPR020565">
    <property type="entry name" value="ImidazoleglycerP_deHydtase_CS"/>
</dbReference>
<dbReference type="FunFam" id="3.30.230.40:FF:000003">
    <property type="entry name" value="Imidazoleglycerol-phosphate dehydratase HisB"/>
    <property type="match status" value="1"/>
</dbReference>
<evidence type="ECO:0000256" key="4">
    <source>
        <dbReference type="ARBA" id="ARBA00012075"/>
    </source>
</evidence>
<evidence type="ECO:0000313" key="10">
    <source>
        <dbReference type="EMBL" id="EWM27237.1"/>
    </source>
</evidence>
<comment type="pathway">
    <text evidence="2 9">Amino-acid biosynthesis; L-histidine biosynthesis; L-histidine from 5-phospho-alpha-D-ribose 1-diphosphate: step 6/9.</text>
</comment>
<dbReference type="NCBIfam" id="NF002111">
    <property type="entry name" value="PRK00951.2-1"/>
    <property type="match status" value="1"/>
</dbReference>
<dbReference type="SFLD" id="SFLDS00003">
    <property type="entry name" value="Haloacid_Dehalogenase"/>
    <property type="match status" value="1"/>
</dbReference>
<evidence type="ECO:0000256" key="2">
    <source>
        <dbReference type="ARBA" id="ARBA00005047"/>
    </source>
</evidence>
<dbReference type="PANTHER" id="PTHR23133">
    <property type="entry name" value="IMIDAZOLEGLYCEROL-PHOSPHATE DEHYDRATASE HIS7"/>
    <property type="match status" value="1"/>
</dbReference>
<dbReference type="NCBIfam" id="NF002114">
    <property type="entry name" value="PRK00951.2-4"/>
    <property type="match status" value="1"/>
</dbReference>
<dbReference type="Gene3D" id="1.10.150.240">
    <property type="entry name" value="Putative phosphatase, domain 2"/>
    <property type="match status" value="1"/>
</dbReference>
<evidence type="ECO:0000256" key="7">
    <source>
        <dbReference type="ARBA" id="ARBA00023102"/>
    </source>
</evidence>
<comment type="catalytic activity">
    <reaction evidence="1 9">
        <text>D-erythro-1-(imidazol-4-yl)glycerol 3-phosphate = 3-(imidazol-4-yl)-2-oxopropyl phosphate + H2O</text>
        <dbReference type="Rhea" id="RHEA:11040"/>
        <dbReference type="ChEBI" id="CHEBI:15377"/>
        <dbReference type="ChEBI" id="CHEBI:57766"/>
        <dbReference type="ChEBI" id="CHEBI:58278"/>
        <dbReference type="EC" id="4.2.1.19"/>
    </reaction>
</comment>
<dbReference type="OrthoDB" id="447729at2759"/>
<reference evidence="10 11" key="1">
    <citation type="journal article" date="2014" name="Mol. Plant">
        <title>Chromosome Scale Genome Assembly and Transcriptome Profiling of Nannochloropsis gaditana in Nitrogen Depletion.</title>
        <authorList>
            <person name="Corteggiani Carpinelli E."/>
            <person name="Telatin A."/>
            <person name="Vitulo N."/>
            <person name="Forcato C."/>
            <person name="D'Angelo M."/>
            <person name="Schiavon R."/>
            <person name="Vezzi A."/>
            <person name="Giacometti G.M."/>
            <person name="Morosinotto T."/>
            <person name="Valle G."/>
        </authorList>
    </citation>
    <scope>NUCLEOTIDE SEQUENCE [LARGE SCALE GENOMIC DNA]</scope>
    <source>
        <strain evidence="10 11">B-31</strain>
    </source>
</reference>
<proteinExistence type="inferred from homology"/>
<dbReference type="SUPFAM" id="SSF54211">
    <property type="entry name" value="Ribosomal protein S5 domain 2-like"/>
    <property type="match status" value="2"/>
</dbReference>
<gene>
    <name evidence="10" type="ORF">Naga_100038g11</name>
</gene>
<dbReference type="HAMAP" id="MF_00076">
    <property type="entry name" value="HisB"/>
    <property type="match status" value="1"/>
</dbReference>
<accession>W7TMG2</accession>
<dbReference type="InterPro" id="IPR023214">
    <property type="entry name" value="HAD_sf"/>
</dbReference>
<protein>
    <recommendedName>
        <fullName evidence="5 9">Imidazoleglycerol-phosphate dehydratase</fullName>
        <ecNumber evidence="4 9">4.2.1.19</ecNumber>
    </recommendedName>
</protein>
<keyword evidence="6" id="KW-0028">Amino-acid biosynthesis</keyword>
<keyword evidence="11" id="KW-1185">Reference proteome</keyword>
<dbReference type="Proteomes" id="UP000019335">
    <property type="component" value="Chromosome 7"/>
</dbReference>
<evidence type="ECO:0000256" key="1">
    <source>
        <dbReference type="ARBA" id="ARBA00001723"/>
    </source>
</evidence>
<dbReference type="CDD" id="cd07914">
    <property type="entry name" value="IGPD"/>
    <property type="match status" value="1"/>
</dbReference>
<dbReference type="Gene3D" id="3.30.230.40">
    <property type="entry name" value="Imidazole glycerol phosphate dehydratase, domain 1"/>
    <property type="match status" value="2"/>
</dbReference>
<dbReference type="AlphaFoldDB" id="W7TMG2"/>
<dbReference type="NCBIfam" id="TIGR01509">
    <property type="entry name" value="HAD-SF-IA-v3"/>
    <property type="match status" value="1"/>
</dbReference>
<evidence type="ECO:0000256" key="6">
    <source>
        <dbReference type="ARBA" id="ARBA00022605"/>
    </source>
</evidence>
<evidence type="ECO:0000256" key="3">
    <source>
        <dbReference type="ARBA" id="ARBA00007481"/>
    </source>
</evidence>
<comment type="similarity">
    <text evidence="3 9">Belongs to the imidazoleglycerol-phosphate dehydratase family.</text>
</comment>
<evidence type="ECO:0000313" key="11">
    <source>
        <dbReference type="Proteomes" id="UP000019335"/>
    </source>
</evidence>
<dbReference type="NCBIfam" id="TIGR01548">
    <property type="entry name" value="HAD-SF-IA-hyp1"/>
    <property type="match status" value="1"/>
</dbReference>
<dbReference type="Pfam" id="PF00475">
    <property type="entry name" value="IGPD"/>
    <property type="match status" value="1"/>
</dbReference>
<dbReference type="InterPro" id="IPR041492">
    <property type="entry name" value="HAD_2"/>
</dbReference>
<evidence type="ECO:0000256" key="8">
    <source>
        <dbReference type="ARBA" id="ARBA00023239"/>
    </source>
</evidence>
<dbReference type="UniPathway" id="UPA00031">
    <property type="reaction ID" value="UER00011"/>
</dbReference>
<dbReference type="Gene3D" id="3.40.50.1000">
    <property type="entry name" value="HAD superfamily/HAD-like"/>
    <property type="match status" value="1"/>
</dbReference>
<dbReference type="InterPro" id="IPR020568">
    <property type="entry name" value="Ribosomal_Su5_D2-typ_SF"/>
</dbReference>
<dbReference type="SFLD" id="SFLDG01129">
    <property type="entry name" value="C1.5:_HAD__Beta-PGM__Phosphata"/>
    <property type="match status" value="1"/>
</dbReference>
<dbReference type="InterPro" id="IPR038494">
    <property type="entry name" value="IGPD_sf"/>
</dbReference>
<dbReference type="InterPro" id="IPR036412">
    <property type="entry name" value="HAD-like_sf"/>
</dbReference>
<evidence type="ECO:0000256" key="5">
    <source>
        <dbReference type="ARBA" id="ARBA00016664"/>
    </source>
</evidence>
<dbReference type="InterPro" id="IPR006439">
    <property type="entry name" value="HAD-SF_hydro_IA"/>
</dbReference>
<dbReference type="InterPro" id="IPR006438">
    <property type="entry name" value="HAD-SF_TIGR01548"/>
</dbReference>
<keyword evidence="8 9" id="KW-0456">Lyase</keyword>
<comment type="caution">
    <text evidence="10">The sequence shown here is derived from an EMBL/GenBank/DDBJ whole genome shotgun (WGS) entry which is preliminary data.</text>
</comment>
<dbReference type="PROSITE" id="PS00954">
    <property type="entry name" value="IGP_DEHYDRATASE_1"/>
    <property type="match status" value="1"/>
</dbReference>
<organism evidence="10 11">
    <name type="scientific">Nannochloropsis gaditana</name>
    <dbReference type="NCBI Taxonomy" id="72520"/>
    <lineage>
        <taxon>Eukaryota</taxon>
        <taxon>Sar</taxon>
        <taxon>Stramenopiles</taxon>
        <taxon>Ochrophyta</taxon>
        <taxon>Eustigmatophyceae</taxon>
        <taxon>Eustigmatales</taxon>
        <taxon>Monodopsidaceae</taxon>
        <taxon>Nannochloropsis</taxon>
    </lineage>
</organism>
<dbReference type="SUPFAM" id="SSF56784">
    <property type="entry name" value="HAD-like"/>
    <property type="match status" value="1"/>
</dbReference>
<dbReference type="PANTHER" id="PTHR23133:SF2">
    <property type="entry name" value="IMIDAZOLEGLYCEROL-PHOSPHATE DEHYDRATASE"/>
    <property type="match status" value="1"/>
</dbReference>
<dbReference type="GO" id="GO:0004424">
    <property type="term" value="F:imidazoleglycerol-phosphate dehydratase activity"/>
    <property type="evidence" value="ECO:0007669"/>
    <property type="project" value="UniProtKB-EC"/>
</dbReference>
<dbReference type="EC" id="4.2.1.19" evidence="4 9"/>
<dbReference type="FunFam" id="3.30.230.40:FF:000001">
    <property type="entry name" value="Imidazoleglycerol-phosphate dehydratase HisB"/>
    <property type="match status" value="1"/>
</dbReference>
<dbReference type="EMBL" id="AZIL01000516">
    <property type="protein sequence ID" value="EWM27237.1"/>
    <property type="molecule type" value="Genomic_DNA"/>
</dbReference>
<dbReference type="Pfam" id="PF13419">
    <property type="entry name" value="HAD_2"/>
    <property type="match status" value="1"/>
</dbReference>
<name>W7TMG2_9STRA</name>
<keyword evidence="7 9" id="KW-0368">Histidine biosynthesis</keyword>